<dbReference type="Proteomes" id="UP000594800">
    <property type="component" value="Chromosome"/>
</dbReference>
<dbReference type="PANTHER" id="PTHR37489">
    <property type="entry name" value="DUF3500 DOMAIN-CONTAINING PROTEIN"/>
    <property type="match status" value="1"/>
</dbReference>
<sequence>MQLKRRMVLAGAAAATAALALPTTAQAVSSTSVVARAREFVALLSPAQRDVALFGFDDPLRARWNYFGARPKPGLRLEQMRSDKQEAALGLLSELLDRDGMAKFDRVRVLQDVLAERGAGPSDRNAGRFSFALFGSPSDTDPWGLRVEGHHLSLSFTMRGNEVVSVAPSSFSSNPNAVRGGRHDGLVALRMEHEGAARLRRDLSARNAERATIAARPFRNILATAGREGRLFDAAPEGVALGDLHPAQRDLALRLVETYAVDHLVAPLAAQQAARIREGDPETIRLGWAGGTEVGQQMYYRLHGPTFVIELATNPPEPDHLHTIRHDPERHLGRHVV</sequence>
<reference evidence="2 3" key="1">
    <citation type="submission" date="2020-11" db="EMBL/GenBank/DDBJ databases">
        <title>Description of Pontivivens ytuae sp. nov. isolated from deep sea sediment of Mariana Trench.</title>
        <authorList>
            <person name="Wang Z."/>
            <person name="Sun Q.-L."/>
            <person name="Xu X.-D."/>
            <person name="Tang Y.-Z."/>
            <person name="Zhang J."/>
        </authorList>
    </citation>
    <scope>NUCLEOTIDE SEQUENCE [LARGE SCALE GENOMIC DNA]</scope>
    <source>
        <strain evidence="2 3">MT2928</strain>
    </source>
</reference>
<name>A0A7S9LQZ3_9RHOB</name>
<feature type="chain" id="PRO_5032407205" evidence="1">
    <location>
        <begin position="28"/>
        <end position="337"/>
    </location>
</feature>
<dbReference type="AlphaFoldDB" id="A0A7S9LQZ3"/>
<keyword evidence="1" id="KW-0732">Signal</keyword>
<dbReference type="PANTHER" id="PTHR37489:SF1">
    <property type="entry name" value="DUF3500 DOMAIN-CONTAINING PROTEIN"/>
    <property type="match status" value="1"/>
</dbReference>
<dbReference type="RefSeq" id="WP_196102888.1">
    <property type="nucleotide sequence ID" value="NZ_CP064942.1"/>
</dbReference>
<feature type="signal peptide" evidence="1">
    <location>
        <begin position="1"/>
        <end position="27"/>
    </location>
</feature>
<evidence type="ECO:0000313" key="3">
    <source>
        <dbReference type="Proteomes" id="UP000594800"/>
    </source>
</evidence>
<gene>
    <name evidence="2" type="ORF">I0K15_18155</name>
</gene>
<proteinExistence type="predicted"/>
<dbReference type="InterPro" id="IPR021889">
    <property type="entry name" value="DUF3500"/>
</dbReference>
<dbReference type="PROSITE" id="PS51318">
    <property type="entry name" value="TAT"/>
    <property type="match status" value="1"/>
</dbReference>
<evidence type="ECO:0000313" key="2">
    <source>
        <dbReference type="EMBL" id="QPH53679.1"/>
    </source>
</evidence>
<dbReference type="EMBL" id="CP064942">
    <property type="protein sequence ID" value="QPH53679.1"/>
    <property type="molecule type" value="Genomic_DNA"/>
</dbReference>
<accession>A0A7S9LQZ3</accession>
<protein>
    <submittedName>
        <fullName evidence="2">DUF3500 domain-containing protein</fullName>
    </submittedName>
</protein>
<evidence type="ECO:0000256" key="1">
    <source>
        <dbReference type="SAM" id="SignalP"/>
    </source>
</evidence>
<dbReference type="InterPro" id="IPR006311">
    <property type="entry name" value="TAT_signal"/>
</dbReference>
<organism evidence="2 3">
    <name type="scientific">Pontivivens ytuae</name>
    <dbReference type="NCBI Taxonomy" id="2789856"/>
    <lineage>
        <taxon>Bacteria</taxon>
        <taxon>Pseudomonadati</taxon>
        <taxon>Pseudomonadota</taxon>
        <taxon>Alphaproteobacteria</taxon>
        <taxon>Rhodobacterales</taxon>
        <taxon>Paracoccaceae</taxon>
        <taxon>Pontivivens</taxon>
    </lineage>
</organism>
<keyword evidence="3" id="KW-1185">Reference proteome</keyword>
<dbReference type="KEGG" id="poz:I0K15_18155"/>
<dbReference type="Pfam" id="PF12006">
    <property type="entry name" value="DUF3500"/>
    <property type="match status" value="1"/>
</dbReference>